<proteinExistence type="predicted"/>
<organism evidence="2 3">
    <name type="scientific">Aphanomyces stellatus</name>
    <dbReference type="NCBI Taxonomy" id="120398"/>
    <lineage>
        <taxon>Eukaryota</taxon>
        <taxon>Sar</taxon>
        <taxon>Stramenopiles</taxon>
        <taxon>Oomycota</taxon>
        <taxon>Saprolegniomycetes</taxon>
        <taxon>Saprolegniales</taxon>
        <taxon>Verrucalvaceae</taxon>
        <taxon>Aphanomyces</taxon>
    </lineage>
</organism>
<dbReference type="GO" id="GO:0003676">
    <property type="term" value="F:nucleic acid binding"/>
    <property type="evidence" value="ECO:0007669"/>
    <property type="project" value="InterPro"/>
</dbReference>
<dbReference type="Gene3D" id="3.30.420.10">
    <property type="entry name" value="Ribonuclease H-like superfamily/Ribonuclease H"/>
    <property type="match status" value="1"/>
</dbReference>
<dbReference type="OrthoDB" id="75972at2759"/>
<dbReference type="PANTHER" id="PTHR47169">
    <property type="entry name" value="OS01G0541250 PROTEIN"/>
    <property type="match status" value="1"/>
</dbReference>
<name>A0A485KIX3_9STRA</name>
<evidence type="ECO:0000313" key="1">
    <source>
        <dbReference type="EMBL" id="KAF0701715.1"/>
    </source>
</evidence>
<dbReference type="Proteomes" id="UP000332933">
    <property type="component" value="Unassembled WGS sequence"/>
</dbReference>
<keyword evidence="3" id="KW-1185">Reference proteome</keyword>
<evidence type="ECO:0000313" key="3">
    <source>
        <dbReference type="Proteomes" id="UP000332933"/>
    </source>
</evidence>
<reference evidence="1" key="2">
    <citation type="submission" date="2019-06" db="EMBL/GenBank/DDBJ databases">
        <title>Genomics analysis of Aphanomyces spp. identifies a new class of oomycete effector associated with host adaptation.</title>
        <authorList>
            <person name="Gaulin E."/>
        </authorList>
    </citation>
    <scope>NUCLEOTIDE SEQUENCE</scope>
    <source>
        <strain evidence="1">CBS 578.67</strain>
    </source>
</reference>
<protein>
    <submittedName>
        <fullName evidence="2">Aste57867_7881 protein</fullName>
    </submittedName>
</protein>
<accession>A0A485KIX3</accession>
<dbReference type="EMBL" id="VJMH01004991">
    <property type="protein sequence ID" value="KAF0701715.1"/>
    <property type="molecule type" value="Genomic_DNA"/>
</dbReference>
<dbReference type="InterPro" id="IPR036397">
    <property type="entry name" value="RNaseH_sf"/>
</dbReference>
<dbReference type="EMBL" id="CAADRA010005012">
    <property type="protein sequence ID" value="VFT84774.1"/>
    <property type="molecule type" value="Genomic_DNA"/>
</dbReference>
<reference evidence="2 3" key="1">
    <citation type="submission" date="2019-03" db="EMBL/GenBank/DDBJ databases">
        <authorList>
            <person name="Gaulin E."/>
            <person name="Dumas B."/>
        </authorList>
    </citation>
    <scope>NUCLEOTIDE SEQUENCE [LARGE SCALE GENOMIC DNA]</scope>
    <source>
        <strain evidence="2">CBS 568.67</strain>
    </source>
</reference>
<evidence type="ECO:0000313" key="2">
    <source>
        <dbReference type="EMBL" id="VFT84774.1"/>
    </source>
</evidence>
<gene>
    <name evidence="2" type="primary">Aste57867_7881</name>
    <name evidence="1" type="ORF">As57867_007851</name>
    <name evidence="2" type="ORF">ASTE57867_7881</name>
</gene>
<sequence>MFLGAVTRPRFTNDGACVFDEKIGLWPIVKRVPAIRNSRNRVAGTIETKSINIDADVYLDFVLHKVVPAINSKFPSTNKRVVLQHDNATPHSSVTTSSLECVSTDGWMFIVKCQPAQSPDLNVLDLGFFASIQSLQYKVVSYTVDDVIHATLLAFQVLCAVKLSYVFLTLQAVMRLILEHNGDNHFKLPHLQKDALRRDGLLHANLLCPFSLLEQADSMLQQHASP</sequence>
<dbReference type="AlphaFoldDB" id="A0A485KIX3"/>